<accession>A0A1I2AYP6</accession>
<dbReference type="AlphaFoldDB" id="A0A1I2AYP6"/>
<feature type="transmembrane region" description="Helical" evidence="1">
    <location>
        <begin position="42"/>
        <end position="61"/>
    </location>
</feature>
<sequence length="90" mass="10644">MKSKFNFLSIHEIYLLSGLSVVIVIALLPLVLDFSLSFEFAIFYWSMVIVLAVIFASFILFRQNKEMRSSEKQIRIYSKMIKNLKKYRNL</sequence>
<dbReference type="Proteomes" id="UP000199513">
    <property type="component" value="Unassembled WGS sequence"/>
</dbReference>
<keyword evidence="1" id="KW-1133">Transmembrane helix</keyword>
<keyword evidence="1" id="KW-0472">Membrane</keyword>
<keyword evidence="3" id="KW-1185">Reference proteome</keyword>
<evidence type="ECO:0000313" key="2">
    <source>
        <dbReference type="EMBL" id="SFE49064.1"/>
    </source>
</evidence>
<dbReference type="EMBL" id="FONY01000002">
    <property type="protein sequence ID" value="SFE49064.1"/>
    <property type="molecule type" value="Genomic_DNA"/>
</dbReference>
<reference evidence="2 3" key="1">
    <citation type="submission" date="2016-10" db="EMBL/GenBank/DDBJ databases">
        <authorList>
            <person name="de Groot N.N."/>
        </authorList>
    </citation>
    <scope>NUCLEOTIDE SEQUENCE [LARGE SCALE GENOMIC DNA]</scope>
    <source>
        <strain>GEY</strain>
        <strain evidence="3">DSM 9560</strain>
    </source>
</reference>
<name>A0A1I2AYP6_9BACT</name>
<dbReference type="RefSeq" id="WP_091538766.1">
    <property type="nucleotide sequence ID" value="NZ_FONY01000002.1"/>
</dbReference>
<feature type="transmembrane region" description="Helical" evidence="1">
    <location>
        <begin position="12"/>
        <end position="30"/>
    </location>
</feature>
<protein>
    <submittedName>
        <fullName evidence="2">Uncharacterized protein</fullName>
    </submittedName>
</protein>
<evidence type="ECO:0000313" key="3">
    <source>
        <dbReference type="Proteomes" id="UP000199513"/>
    </source>
</evidence>
<organism evidence="2 3">
    <name type="scientific">Thermoflexibacter ruber</name>
    <dbReference type="NCBI Taxonomy" id="1003"/>
    <lineage>
        <taxon>Bacteria</taxon>
        <taxon>Pseudomonadati</taxon>
        <taxon>Bacteroidota</taxon>
        <taxon>Cytophagia</taxon>
        <taxon>Cytophagales</taxon>
        <taxon>Thermoflexibacteraceae</taxon>
        <taxon>Thermoflexibacter</taxon>
    </lineage>
</organism>
<keyword evidence="1" id="KW-0812">Transmembrane</keyword>
<gene>
    <name evidence="2" type="ORF">SAMN04488541_100268</name>
</gene>
<proteinExistence type="predicted"/>
<evidence type="ECO:0000256" key="1">
    <source>
        <dbReference type="SAM" id="Phobius"/>
    </source>
</evidence>